<reference evidence="1" key="1">
    <citation type="submission" date="2021-06" db="EMBL/GenBank/DDBJ databases">
        <authorList>
            <person name="Kallberg Y."/>
            <person name="Tangrot J."/>
            <person name="Rosling A."/>
        </authorList>
    </citation>
    <scope>NUCLEOTIDE SEQUENCE</scope>
    <source>
        <strain evidence="1">MA453B</strain>
    </source>
</reference>
<feature type="non-terminal residue" evidence="1">
    <location>
        <position position="1"/>
    </location>
</feature>
<accession>A0A9N9HR95</accession>
<proteinExistence type="predicted"/>
<keyword evidence="2" id="KW-1185">Reference proteome</keyword>
<dbReference type="AlphaFoldDB" id="A0A9N9HR95"/>
<dbReference type="Proteomes" id="UP000789405">
    <property type="component" value="Unassembled WGS sequence"/>
</dbReference>
<protein>
    <submittedName>
        <fullName evidence="1">16471_t:CDS:1</fullName>
    </submittedName>
</protein>
<evidence type="ECO:0000313" key="1">
    <source>
        <dbReference type="EMBL" id="CAG8702124.1"/>
    </source>
</evidence>
<name>A0A9N9HR95_9GLOM</name>
<gene>
    <name evidence="1" type="ORF">DERYTH_LOCUS13055</name>
</gene>
<evidence type="ECO:0000313" key="2">
    <source>
        <dbReference type="Proteomes" id="UP000789405"/>
    </source>
</evidence>
<dbReference type="EMBL" id="CAJVPY010008900">
    <property type="protein sequence ID" value="CAG8702124.1"/>
    <property type="molecule type" value="Genomic_DNA"/>
</dbReference>
<sequence>NLYKKVIAELLGPNNNNPINNIASSYNLLQSYQIQVEITNQFLHQSKRMENRKALLWYAYYLESILENMSSDKRPSCTKQLSRYYATVAVRTYYIFRKWRIARIDQTIKLTLPMIYELKAKDYQRIVN</sequence>
<dbReference type="OrthoDB" id="2337396at2759"/>
<organism evidence="1 2">
    <name type="scientific">Dentiscutata erythropus</name>
    <dbReference type="NCBI Taxonomy" id="1348616"/>
    <lineage>
        <taxon>Eukaryota</taxon>
        <taxon>Fungi</taxon>
        <taxon>Fungi incertae sedis</taxon>
        <taxon>Mucoromycota</taxon>
        <taxon>Glomeromycotina</taxon>
        <taxon>Glomeromycetes</taxon>
        <taxon>Diversisporales</taxon>
        <taxon>Gigasporaceae</taxon>
        <taxon>Dentiscutata</taxon>
    </lineage>
</organism>
<comment type="caution">
    <text evidence="1">The sequence shown here is derived from an EMBL/GenBank/DDBJ whole genome shotgun (WGS) entry which is preliminary data.</text>
</comment>